<dbReference type="Gene3D" id="3.40.50.10190">
    <property type="entry name" value="BRCT domain"/>
    <property type="match status" value="1"/>
</dbReference>
<dbReference type="PANTHER" id="PTHR23389:SF9">
    <property type="entry name" value="DNA LIGASE"/>
    <property type="match status" value="1"/>
</dbReference>
<protein>
    <recommendedName>
        <fullName evidence="3 15">DNA ligase</fullName>
        <ecNumber evidence="2 15">6.5.1.2</ecNumber>
    </recommendedName>
    <alternativeName>
        <fullName evidence="15">Polydeoxyribonucleotide synthase [NAD(+)]</fullName>
    </alternativeName>
</protein>
<feature type="binding site" evidence="15">
    <location>
        <begin position="93"/>
        <end position="94"/>
    </location>
    <ligand>
        <name>NAD(+)</name>
        <dbReference type="ChEBI" id="CHEBI:57540"/>
    </ligand>
</feature>
<evidence type="ECO:0000313" key="18">
    <source>
        <dbReference type="Proteomes" id="UP000631034"/>
    </source>
</evidence>
<evidence type="ECO:0000256" key="15">
    <source>
        <dbReference type="HAMAP-Rule" id="MF_01588"/>
    </source>
</evidence>
<dbReference type="RefSeq" id="WP_192533327.1">
    <property type="nucleotide sequence ID" value="NZ_JACZHT010000001.1"/>
</dbReference>
<evidence type="ECO:0000256" key="8">
    <source>
        <dbReference type="ARBA" id="ARBA00022833"/>
    </source>
</evidence>
<comment type="caution">
    <text evidence="17">The sequence shown here is derived from an EMBL/GenBank/DDBJ whole genome shotgun (WGS) entry which is preliminary data.</text>
</comment>
<dbReference type="GO" id="GO:0046872">
    <property type="term" value="F:metal ion binding"/>
    <property type="evidence" value="ECO:0007669"/>
    <property type="project" value="UniProtKB-KW"/>
</dbReference>
<evidence type="ECO:0000256" key="4">
    <source>
        <dbReference type="ARBA" id="ARBA00022598"/>
    </source>
</evidence>
<comment type="caution">
    <text evidence="15">Lacks conserved residue(s) required for the propagation of feature annotation.</text>
</comment>
<gene>
    <name evidence="15 17" type="primary">ligA</name>
    <name evidence="17" type="ORF">IHV25_02225</name>
</gene>
<proteinExistence type="inferred from homology"/>
<feature type="binding site" evidence="15">
    <location>
        <position position="127"/>
    </location>
    <ligand>
        <name>NAD(+)</name>
        <dbReference type="ChEBI" id="CHEBI:57540"/>
    </ligand>
</feature>
<keyword evidence="8 15" id="KW-0862">Zinc</keyword>
<dbReference type="Gene3D" id="2.40.50.140">
    <property type="entry name" value="Nucleic acid-binding proteins"/>
    <property type="match status" value="1"/>
</dbReference>
<dbReference type="GO" id="GO:0003677">
    <property type="term" value="F:DNA binding"/>
    <property type="evidence" value="ECO:0007669"/>
    <property type="project" value="InterPro"/>
</dbReference>
<keyword evidence="10 15" id="KW-0520">NAD</keyword>
<dbReference type="PANTHER" id="PTHR23389">
    <property type="entry name" value="CHROMOSOME TRANSMISSION FIDELITY FACTOR 18"/>
    <property type="match status" value="1"/>
</dbReference>
<feature type="binding site" evidence="15">
    <location>
        <position position="305"/>
    </location>
    <ligand>
        <name>NAD(+)</name>
        <dbReference type="ChEBI" id="CHEBI:57540"/>
    </ligand>
</feature>
<dbReference type="EMBL" id="JACZHT010000001">
    <property type="protein sequence ID" value="MBE1236470.1"/>
    <property type="molecule type" value="Genomic_DNA"/>
</dbReference>
<dbReference type="Gene3D" id="1.10.150.20">
    <property type="entry name" value="5' to 3' exonuclease, C-terminal subdomain"/>
    <property type="match status" value="2"/>
</dbReference>
<dbReference type="PROSITE" id="PS01056">
    <property type="entry name" value="DNA_LIGASE_N2"/>
    <property type="match status" value="1"/>
</dbReference>
<dbReference type="GO" id="GO:0003911">
    <property type="term" value="F:DNA ligase (NAD+) activity"/>
    <property type="evidence" value="ECO:0007669"/>
    <property type="project" value="UniProtKB-UniRule"/>
</dbReference>
<organism evidence="17 18">
    <name type="scientific">Phaeovibrio sulfidiphilus</name>
    <dbReference type="NCBI Taxonomy" id="1220600"/>
    <lineage>
        <taxon>Bacteria</taxon>
        <taxon>Pseudomonadati</taxon>
        <taxon>Pseudomonadota</taxon>
        <taxon>Alphaproteobacteria</taxon>
        <taxon>Rhodospirillales</taxon>
        <taxon>Rhodospirillaceae</taxon>
        <taxon>Phaeovibrio</taxon>
    </lineage>
</organism>
<evidence type="ECO:0000313" key="17">
    <source>
        <dbReference type="EMBL" id="MBE1236470.1"/>
    </source>
</evidence>
<dbReference type="InterPro" id="IPR012340">
    <property type="entry name" value="NA-bd_OB-fold"/>
</dbReference>
<dbReference type="Gene3D" id="3.30.470.30">
    <property type="entry name" value="DNA ligase/mRNA capping enzyme"/>
    <property type="match status" value="1"/>
</dbReference>
<keyword evidence="18" id="KW-1185">Reference proteome</keyword>
<evidence type="ECO:0000256" key="14">
    <source>
        <dbReference type="ARBA" id="ARBA00060881"/>
    </source>
</evidence>
<sequence length="702" mass="76587">MTTTDTGSARLPSGEVREDYARLCAEIAHHDALYYQNDAPEISDGDYDALRARLDALEAEYPSLVTDQSPSQRVGAAPVTLFSPVTHRVPMLSLANTYDDDEVVAFNDRVRKFLGLGAGTPVAYMGEPKIDGLSFSARYENGVYVQGATRGDGTVGEDITENLRTLSDLPKTLRGDRLPATLEVRGEVYMKKSDFEALNEQLAANGERKLFANPRNAAAGSLRQKDPAVTASRRLSLYAYALGDIEGAEPFDSQSALLDQLAAWGFPVQSLNRVCEGIDDALAYTRDLGAKRPELDYDIDGVVFKVNRMEYQERLGMISRSPRWAVARKFPAEQVETVLERIALQVGRTGVLTPVAELEPVRVGGVMVSRATLHNEDELRRKDIREGDRVIIQRAGDVIPQVVRVLLDKRPASSEPFVFPTVCPVCGSHVVRLEGEVALRCTGGLVCPAQVVERLRHFVSRSAFDIEGLGHKILETLFEAGLVRTPVDIFTLEERNRAPGTLQRLENRDGFGKKKVENLFAAINARRAGVALERFIFALGIPQIGVSTARLLALHYGSLEAWLGAMQAALDPGSEAFQDLVSIEGIGPSMAADMAAFFSEPHNLEVIQGLRDVGVVVQDAQRPTDDGDSPFFGKTVVFTGTLEKMGRSEAKARALERGAKVAGSVSKKTDFVVVGADAGSKETKARELGLRILTEDEFLALL</sequence>
<dbReference type="Gene3D" id="6.20.10.30">
    <property type="match status" value="1"/>
</dbReference>
<keyword evidence="6 15" id="KW-0479">Metal-binding</keyword>
<feature type="domain" description="BRCT" evidence="16">
    <location>
        <begin position="626"/>
        <end position="702"/>
    </location>
</feature>
<dbReference type="SUPFAM" id="SSF56091">
    <property type="entry name" value="DNA ligase/mRNA capping enzyme, catalytic domain"/>
    <property type="match status" value="1"/>
</dbReference>
<dbReference type="EC" id="6.5.1.2" evidence="2 15"/>
<evidence type="ECO:0000259" key="16">
    <source>
        <dbReference type="PROSITE" id="PS50172"/>
    </source>
</evidence>
<feature type="binding site" evidence="15">
    <location>
        <begin position="44"/>
        <end position="48"/>
    </location>
    <ligand>
        <name>NAD(+)</name>
        <dbReference type="ChEBI" id="CHEBI:57540"/>
    </ligand>
</feature>
<evidence type="ECO:0000256" key="13">
    <source>
        <dbReference type="ARBA" id="ARBA00034005"/>
    </source>
</evidence>
<dbReference type="SMART" id="SM00278">
    <property type="entry name" value="HhH1"/>
    <property type="match status" value="4"/>
</dbReference>
<evidence type="ECO:0000256" key="2">
    <source>
        <dbReference type="ARBA" id="ARBA00012722"/>
    </source>
</evidence>
<dbReference type="SUPFAM" id="SSF47781">
    <property type="entry name" value="RuvA domain 2-like"/>
    <property type="match status" value="1"/>
</dbReference>
<accession>A0A8J6YLA8</accession>
<keyword evidence="12 15" id="KW-0464">Manganese</keyword>
<dbReference type="CDD" id="cd17748">
    <property type="entry name" value="BRCT_DNA_ligase_like"/>
    <property type="match status" value="1"/>
</dbReference>
<dbReference type="InterPro" id="IPR001679">
    <property type="entry name" value="DNA_ligase"/>
</dbReference>
<dbReference type="Proteomes" id="UP000631034">
    <property type="component" value="Unassembled WGS sequence"/>
</dbReference>
<feature type="binding site" evidence="15">
    <location>
        <position position="329"/>
    </location>
    <ligand>
        <name>NAD(+)</name>
        <dbReference type="ChEBI" id="CHEBI:57540"/>
    </ligand>
</feature>
<dbReference type="PROSITE" id="PS50172">
    <property type="entry name" value="BRCT"/>
    <property type="match status" value="1"/>
</dbReference>
<dbReference type="InterPro" id="IPR004150">
    <property type="entry name" value="NAD_DNA_ligase_OB"/>
</dbReference>
<feature type="binding site" evidence="15">
    <location>
        <position position="187"/>
    </location>
    <ligand>
        <name>NAD(+)</name>
        <dbReference type="ChEBI" id="CHEBI:57540"/>
    </ligand>
</feature>
<feature type="binding site" evidence="15">
    <location>
        <position position="426"/>
    </location>
    <ligand>
        <name>Zn(2+)</name>
        <dbReference type="ChEBI" id="CHEBI:29105"/>
    </ligand>
</feature>
<comment type="function">
    <text evidence="1 15">DNA ligase that catalyzes the formation of phosphodiester linkages between 5'-phosphoryl and 3'-hydroxyl groups in double-stranded DNA using NAD as a coenzyme and as the energy source for the reaction. It is essential for DNA replication and repair of damaged DNA.</text>
</comment>
<keyword evidence="7 15" id="KW-0227">DNA damage</keyword>
<comment type="similarity">
    <text evidence="14 15">Belongs to the NAD-dependent DNA ligase family. LigA subfamily.</text>
</comment>
<dbReference type="InterPro" id="IPR033136">
    <property type="entry name" value="DNA_ligase_CS"/>
</dbReference>
<dbReference type="InterPro" id="IPR013840">
    <property type="entry name" value="DNAligase_N"/>
</dbReference>
<dbReference type="NCBIfam" id="NF005932">
    <property type="entry name" value="PRK07956.1"/>
    <property type="match status" value="1"/>
</dbReference>
<dbReference type="SMART" id="SM00292">
    <property type="entry name" value="BRCT"/>
    <property type="match status" value="1"/>
</dbReference>
<dbReference type="Pfam" id="PF12826">
    <property type="entry name" value="HHH_2"/>
    <property type="match status" value="1"/>
</dbReference>
<dbReference type="FunFam" id="3.30.470.30:FF:000001">
    <property type="entry name" value="DNA ligase"/>
    <property type="match status" value="1"/>
</dbReference>
<dbReference type="NCBIfam" id="TIGR00575">
    <property type="entry name" value="dnlj"/>
    <property type="match status" value="1"/>
</dbReference>
<dbReference type="SUPFAM" id="SSF50249">
    <property type="entry name" value="Nucleic acid-binding proteins"/>
    <property type="match status" value="1"/>
</dbReference>
<dbReference type="FunFam" id="1.10.150.20:FF:000007">
    <property type="entry name" value="DNA ligase"/>
    <property type="match status" value="1"/>
</dbReference>
<name>A0A8J6YLA8_9PROT</name>
<keyword evidence="5 15" id="KW-0235">DNA replication</keyword>
<dbReference type="InterPro" id="IPR041663">
    <property type="entry name" value="DisA/LigA_HHH"/>
</dbReference>
<evidence type="ECO:0000256" key="9">
    <source>
        <dbReference type="ARBA" id="ARBA00022842"/>
    </source>
</evidence>
<evidence type="ECO:0000256" key="7">
    <source>
        <dbReference type="ARBA" id="ARBA00022763"/>
    </source>
</evidence>
<dbReference type="Pfam" id="PF03119">
    <property type="entry name" value="DNA_ligase_ZBD"/>
    <property type="match status" value="1"/>
</dbReference>
<evidence type="ECO:0000256" key="10">
    <source>
        <dbReference type="ARBA" id="ARBA00023027"/>
    </source>
</evidence>
<comment type="catalytic activity">
    <reaction evidence="13 15">
        <text>NAD(+) + (deoxyribonucleotide)n-3'-hydroxyl + 5'-phospho-(deoxyribonucleotide)m = (deoxyribonucleotide)n+m + AMP + beta-nicotinamide D-nucleotide.</text>
        <dbReference type="EC" id="6.5.1.2"/>
    </reaction>
</comment>
<dbReference type="SUPFAM" id="SSF52113">
    <property type="entry name" value="BRCT domain"/>
    <property type="match status" value="1"/>
</dbReference>
<dbReference type="InterPro" id="IPR003583">
    <property type="entry name" value="Hlx-hairpin-Hlx_DNA-bd_motif"/>
</dbReference>
<reference evidence="17" key="1">
    <citation type="submission" date="2020-10" db="EMBL/GenBank/DDBJ databases">
        <title>Genome sequence of the unusual species of purple photosynthetic bacteria, Phaeovibrio sulfidiphilus DSM 23193, type strain.</title>
        <authorList>
            <person name="Kyndt J.A."/>
            <person name="Meyer T.E."/>
        </authorList>
    </citation>
    <scope>NUCLEOTIDE SEQUENCE</scope>
    <source>
        <strain evidence="17">DSM 23193</strain>
    </source>
</reference>
<evidence type="ECO:0000256" key="6">
    <source>
        <dbReference type="ARBA" id="ARBA00022723"/>
    </source>
</evidence>
<dbReference type="GO" id="GO:0005829">
    <property type="term" value="C:cytosol"/>
    <property type="evidence" value="ECO:0007669"/>
    <property type="project" value="TreeGrafter"/>
</dbReference>
<evidence type="ECO:0000256" key="11">
    <source>
        <dbReference type="ARBA" id="ARBA00023204"/>
    </source>
</evidence>
<dbReference type="GO" id="GO:0006281">
    <property type="term" value="P:DNA repair"/>
    <property type="evidence" value="ECO:0007669"/>
    <property type="project" value="UniProtKB-KW"/>
</dbReference>
<feature type="binding site" evidence="15">
    <location>
        <position position="150"/>
    </location>
    <ligand>
        <name>NAD(+)</name>
        <dbReference type="ChEBI" id="CHEBI:57540"/>
    </ligand>
</feature>
<dbReference type="Pfam" id="PF01653">
    <property type="entry name" value="DNA_ligase_aden"/>
    <property type="match status" value="1"/>
</dbReference>
<dbReference type="HAMAP" id="MF_01588">
    <property type="entry name" value="DNA_ligase_A"/>
    <property type="match status" value="1"/>
</dbReference>
<dbReference type="PIRSF" id="PIRSF001604">
    <property type="entry name" value="LigA"/>
    <property type="match status" value="1"/>
</dbReference>
<evidence type="ECO:0000256" key="12">
    <source>
        <dbReference type="ARBA" id="ARBA00023211"/>
    </source>
</evidence>
<dbReference type="InterPro" id="IPR013839">
    <property type="entry name" value="DNAligase_adenylation"/>
</dbReference>
<evidence type="ECO:0000256" key="1">
    <source>
        <dbReference type="ARBA" id="ARBA00004067"/>
    </source>
</evidence>
<feature type="binding site" evidence="15">
    <location>
        <position position="447"/>
    </location>
    <ligand>
        <name>Zn(2+)</name>
        <dbReference type="ChEBI" id="CHEBI:29105"/>
    </ligand>
</feature>
<dbReference type="FunFam" id="2.40.50.140:FF:000012">
    <property type="entry name" value="DNA ligase"/>
    <property type="match status" value="1"/>
</dbReference>
<dbReference type="CDD" id="cd00114">
    <property type="entry name" value="LIGANc"/>
    <property type="match status" value="1"/>
</dbReference>
<dbReference type="Pfam" id="PF03120">
    <property type="entry name" value="OB_DNA_ligase"/>
    <property type="match status" value="1"/>
</dbReference>
<dbReference type="InterPro" id="IPR036420">
    <property type="entry name" value="BRCT_dom_sf"/>
</dbReference>
<dbReference type="AlphaFoldDB" id="A0A8J6YLA8"/>
<keyword evidence="11 15" id="KW-0234">DNA repair</keyword>
<comment type="cofactor">
    <cofactor evidence="15">
        <name>Mg(2+)</name>
        <dbReference type="ChEBI" id="CHEBI:18420"/>
    </cofactor>
    <cofactor evidence="15">
        <name>Mn(2+)</name>
        <dbReference type="ChEBI" id="CHEBI:29035"/>
    </cofactor>
</comment>
<dbReference type="InterPro" id="IPR010994">
    <property type="entry name" value="RuvA_2-like"/>
</dbReference>
<evidence type="ECO:0000256" key="5">
    <source>
        <dbReference type="ARBA" id="ARBA00022705"/>
    </source>
</evidence>
<feature type="binding site" evidence="15">
    <location>
        <position position="423"/>
    </location>
    <ligand>
        <name>Zn(2+)</name>
        <dbReference type="ChEBI" id="CHEBI:29105"/>
    </ligand>
</feature>
<dbReference type="GO" id="GO:0006260">
    <property type="term" value="P:DNA replication"/>
    <property type="evidence" value="ECO:0007669"/>
    <property type="project" value="UniProtKB-KW"/>
</dbReference>
<dbReference type="InterPro" id="IPR001357">
    <property type="entry name" value="BRCT_dom"/>
</dbReference>
<evidence type="ECO:0000256" key="3">
    <source>
        <dbReference type="ARBA" id="ARBA00013308"/>
    </source>
</evidence>
<dbReference type="Pfam" id="PF00533">
    <property type="entry name" value="BRCT"/>
    <property type="match status" value="1"/>
</dbReference>
<dbReference type="Gene3D" id="1.10.287.610">
    <property type="entry name" value="Helix hairpin bin"/>
    <property type="match status" value="1"/>
</dbReference>
<dbReference type="InterPro" id="IPR004149">
    <property type="entry name" value="Znf_DNAligase_C4"/>
</dbReference>
<keyword evidence="9 15" id="KW-0460">Magnesium</keyword>
<dbReference type="SMART" id="SM00532">
    <property type="entry name" value="LIGANc"/>
    <property type="match status" value="1"/>
</dbReference>
<feature type="active site" description="N6-AMP-lysine intermediate" evidence="15">
    <location>
        <position position="129"/>
    </location>
</feature>
<keyword evidence="4 15" id="KW-0436">Ligase</keyword>